<organism evidence="1">
    <name type="scientific">marine metagenome</name>
    <dbReference type="NCBI Taxonomy" id="408172"/>
    <lineage>
        <taxon>unclassified sequences</taxon>
        <taxon>metagenomes</taxon>
        <taxon>ecological metagenomes</taxon>
    </lineage>
</organism>
<reference evidence="1" key="1">
    <citation type="submission" date="2018-05" db="EMBL/GenBank/DDBJ databases">
        <authorList>
            <person name="Lanie J.A."/>
            <person name="Ng W.-L."/>
            <person name="Kazmierczak K.M."/>
            <person name="Andrzejewski T.M."/>
            <person name="Davidsen T.M."/>
            <person name="Wayne K.J."/>
            <person name="Tettelin H."/>
            <person name="Glass J.I."/>
            <person name="Rusch D."/>
            <person name="Podicherti R."/>
            <person name="Tsui H.-C.T."/>
            <person name="Winkler M.E."/>
        </authorList>
    </citation>
    <scope>NUCLEOTIDE SEQUENCE</scope>
</reference>
<evidence type="ECO:0000313" key="1">
    <source>
        <dbReference type="EMBL" id="SVB67837.1"/>
    </source>
</evidence>
<name>A0A382FZY7_9ZZZZ</name>
<evidence type="ECO:0008006" key="2">
    <source>
        <dbReference type="Google" id="ProtNLM"/>
    </source>
</evidence>
<sequence length="99" mass="10366">MDFVVPGSLDQCTGGSRYDSHIVSGLSSLGWEVSVHNLSGSFPDADDVALKSLSAVLNSLPDGTRVVIDGLAMGGLPDLVSSHSERLRVLSLIHHPLAD</sequence>
<protein>
    <recommendedName>
        <fullName evidence="2">Glycosyltransferase subfamily 4-like N-terminal domain-containing protein</fullName>
    </recommendedName>
</protein>
<gene>
    <name evidence="1" type="ORF">METZ01_LOCUS220691</name>
</gene>
<dbReference type="EMBL" id="UINC01052471">
    <property type="protein sequence ID" value="SVB67837.1"/>
    <property type="molecule type" value="Genomic_DNA"/>
</dbReference>
<proteinExistence type="predicted"/>
<dbReference type="AlphaFoldDB" id="A0A382FZY7"/>
<accession>A0A382FZY7</accession>
<feature type="non-terminal residue" evidence="1">
    <location>
        <position position="99"/>
    </location>
</feature>